<reference evidence="7 8" key="1">
    <citation type="submission" date="2016-04" db="EMBL/GenBank/DDBJ databases">
        <title>The complete genome sequence of Erythrobacter atlanticus s21-N3.</title>
        <authorList>
            <person name="Wang W."/>
            <person name="Wang L."/>
            <person name="Zhuang L."/>
            <person name="Shao Z."/>
        </authorList>
    </citation>
    <scope>NUCLEOTIDE SEQUENCE [LARGE SCALE GENOMIC DNA]</scope>
    <source>
        <strain evidence="8">s21-N3</strain>
        <plasmid evidence="8">Plasmid</plasmid>
    </source>
</reference>
<feature type="transmembrane region" description="Helical" evidence="5">
    <location>
        <begin position="291"/>
        <end position="311"/>
    </location>
</feature>
<feature type="transmembrane region" description="Helical" evidence="5">
    <location>
        <begin position="323"/>
        <end position="345"/>
    </location>
</feature>
<protein>
    <recommendedName>
        <fullName evidence="6">Sodium/calcium exchanger membrane region domain-containing protein</fullName>
    </recommendedName>
</protein>
<accession>A0A161IUK6</accession>
<dbReference type="Gene3D" id="1.20.1420.30">
    <property type="entry name" value="NCX, central ion-binding region"/>
    <property type="match status" value="2"/>
</dbReference>
<feature type="transmembrane region" description="Helical" evidence="5">
    <location>
        <begin position="80"/>
        <end position="100"/>
    </location>
</feature>
<keyword evidence="2 5" id="KW-0812">Transmembrane</keyword>
<dbReference type="EMBL" id="CP015441">
    <property type="protein sequence ID" value="ANC50600.1"/>
    <property type="molecule type" value="Genomic_DNA"/>
</dbReference>
<gene>
    <name evidence="7" type="ORF">CP97_14911</name>
</gene>
<feature type="transmembrane region" description="Helical" evidence="5">
    <location>
        <begin position="112"/>
        <end position="132"/>
    </location>
</feature>
<evidence type="ECO:0000256" key="5">
    <source>
        <dbReference type="SAM" id="Phobius"/>
    </source>
</evidence>
<dbReference type="PANTHER" id="PTHR10846:SF8">
    <property type="entry name" value="INNER MEMBRANE PROTEIN YRBG"/>
    <property type="match status" value="1"/>
</dbReference>
<keyword evidence="4 5" id="KW-0472">Membrane</keyword>
<evidence type="ECO:0000313" key="8">
    <source>
        <dbReference type="Proteomes" id="UP000059113"/>
    </source>
</evidence>
<feature type="transmembrane region" description="Helical" evidence="5">
    <location>
        <begin position="138"/>
        <end position="158"/>
    </location>
</feature>
<dbReference type="KEGG" id="ery:CP97_14911"/>
<dbReference type="InterPro" id="IPR044880">
    <property type="entry name" value="NCX_ion-bd_dom_sf"/>
</dbReference>
<feature type="transmembrane region" description="Helical" evidence="5">
    <location>
        <begin position="226"/>
        <end position="249"/>
    </location>
</feature>
<keyword evidence="7" id="KW-0614">Plasmid</keyword>
<dbReference type="AlphaFoldDB" id="A0A161IUK6"/>
<geneLocation type="plasmid" evidence="8"/>
<dbReference type="GO" id="GO:0005262">
    <property type="term" value="F:calcium channel activity"/>
    <property type="evidence" value="ECO:0007669"/>
    <property type="project" value="TreeGrafter"/>
</dbReference>
<dbReference type="Proteomes" id="UP000059113">
    <property type="component" value="Plasmid"/>
</dbReference>
<evidence type="ECO:0000256" key="1">
    <source>
        <dbReference type="ARBA" id="ARBA00004141"/>
    </source>
</evidence>
<feature type="transmembrane region" description="Helical" evidence="5">
    <location>
        <begin position="192"/>
        <end position="214"/>
    </location>
</feature>
<keyword evidence="3 5" id="KW-1133">Transmembrane helix</keyword>
<evidence type="ECO:0000256" key="2">
    <source>
        <dbReference type="ARBA" id="ARBA00022692"/>
    </source>
</evidence>
<dbReference type="Pfam" id="PF01699">
    <property type="entry name" value="Na_Ca_ex"/>
    <property type="match status" value="2"/>
</dbReference>
<dbReference type="RefSeq" id="WP_063612578.1">
    <property type="nucleotide sequence ID" value="NZ_CP015441.1"/>
</dbReference>
<organism evidence="7 8">
    <name type="scientific">Aurantiacibacter atlanticus</name>
    <dbReference type="NCBI Taxonomy" id="1648404"/>
    <lineage>
        <taxon>Bacteria</taxon>
        <taxon>Pseudomonadati</taxon>
        <taxon>Pseudomonadota</taxon>
        <taxon>Alphaproteobacteria</taxon>
        <taxon>Sphingomonadales</taxon>
        <taxon>Erythrobacteraceae</taxon>
        <taxon>Aurantiacibacter</taxon>
    </lineage>
</organism>
<dbReference type="GO" id="GO:0008273">
    <property type="term" value="F:calcium, potassium:sodium antiporter activity"/>
    <property type="evidence" value="ECO:0007669"/>
    <property type="project" value="TreeGrafter"/>
</dbReference>
<dbReference type="PANTHER" id="PTHR10846">
    <property type="entry name" value="SODIUM/POTASSIUM/CALCIUM EXCHANGER"/>
    <property type="match status" value="1"/>
</dbReference>
<proteinExistence type="predicted"/>
<evidence type="ECO:0000256" key="3">
    <source>
        <dbReference type="ARBA" id="ARBA00022989"/>
    </source>
</evidence>
<feature type="domain" description="Sodium/calcium exchanger membrane region" evidence="6">
    <location>
        <begin position="11"/>
        <end position="135"/>
    </location>
</feature>
<comment type="subcellular location">
    <subcellularLocation>
        <location evidence="1">Membrane</location>
        <topology evidence="1">Multi-pass membrane protein</topology>
    </subcellularLocation>
</comment>
<feature type="transmembrane region" description="Helical" evidence="5">
    <location>
        <begin position="261"/>
        <end position="285"/>
    </location>
</feature>
<dbReference type="GO" id="GO:0005886">
    <property type="term" value="C:plasma membrane"/>
    <property type="evidence" value="ECO:0007669"/>
    <property type="project" value="TreeGrafter"/>
</dbReference>
<name>A0A161IUK6_9SPHN</name>
<dbReference type="OrthoDB" id="153124at2"/>
<dbReference type="GO" id="GO:0006874">
    <property type="term" value="P:intracellular calcium ion homeostasis"/>
    <property type="evidence" value="ECO:0007669"/>
    <property type="project" value="TreeGrafter"/>
</dbReference>
<feature type="transmembrane region" description="Helical" evidence="5">
    <location>
        <begin position="12"/>
        <end position="33"/>
    </location>
</feature>
<evidence type="ECO:0000313" key="7">
    <source>
        <dbReference type="EMBL" id="ANC50600.1"/>
    </source>
</evidence>
<dbReference type="InterPro" id="IPR004837">
    <property type="entry name" value="NaCa_Exmemb"/>
</dbReference>
<feature type="transmembrane region" description="Helical" evidence="5">
    <location>
        <begin position="45"/>
        <end position="68"/>
    </location>
</feature>
<sequence length="346" mass="35558">MSLADAPLPLSVALFAAGALMVWFAGARLAGYADTISQRTGIGQAMIGVLLLGAVTSLPEITTTSVAVASGNPPMAVNNLIGGVAFQVVVIALADLFVGKDALTSMVPGPRVMLNAAVSIVLLVLVALGVMVGDREVAGAGFGFFPLLIVGTYLLCIWQLGRNAAARGWTPGSQSQDDLPEVDKPDISTRKLALFTLLAAGVICLGGTIVTLAAEGIAEQTGTDTAIMGLTLLAFATSLPELSTAIAAVRLRRAELAIGDILGGNMFDVTLILLIDVMAAGPLVLHQVERSAMGSALLGILLTVLVLIGLLERRDKARFRMGYDSIAVLIVYCSGMGAILGGAFAD</sequence>
<evidence type="ECO:0000259" key="6">
    <source>
        <dbReference type="Pfam" id="PF01699"/>
    </source>
</evidence>
<keyword evidence="8" id="KW-1185">Reference proteome</keyword>
<evidence type="ECO:0000256" key="4">
    <source>
        <dbReference type="ARBA" id="ARBA00023136"/>
    </source>
</evidence>
<dbReference type="InterPro" id="IPR004481">
    <property type="entry name" value="K/Na/Ca-exchanger"/>
</dbReference>
<feature type="domain" description="Sodium/calcium exchanger membrane region" evidence="6">
    <location>
        <begin position="193"/>
        <end position="332"/>
    </location>
</feature>